<gene>
    <name evidence="1" type="ORF">ZEAMMB73_Zm00001d049041</name>
</gene>
<dbReference type="EMBL" id="CM000780">
    <property type="protein sequence ID" value="AQK49471.1"/>
    <property type="molecule type" value="Genomic_DNA"/>
</dbReference>
<accession>A0A1D6PRX8</accession>
<dbReference type="eggNOG" id="KOG1164">
    <property type="taxonomic scope" value="Eukaryota"/>
</dbReference>
<dbReference type="InParanoid" id="A0A1D6PRX8"/>
<organism evidence="1">
    <name type="scientific">Zea mays</name>
    <name type="common">Maize</name>
    <dbReference type="NCBI Taxonomy" id="4577"/>
    <lineage>
        <taxon>Eukaryota</taxon>
        <taxon>Viridiplantae</taxon>
        <taxon>Streptophyta</taxon>
        <taxon>Embryophyta</taxon>
        <taxon>Tracheophyta</taxon>
        <taxon>Spermatophyta</taxon>
        <taxon>Magnoliopsida</taxon>
        <taxon>Liliopsida</taxon>
        <taxon>Poales</taxon>
        <taxon>Poaceae</taxon>
        <taxon>PACMAD clade</taxon>
        <taxon>Panicoideae</taxon>
        <taxon>Andropogonodae</taxon>
        <taxon>Andropogoneae</taxon>
        <taxon>Tripsacinae</taxon>
        <taxon>Zea</taxon>
    </lineage>
</organism>
<protein>
    <submittedName>
        <fullName evidence="1">Uncharacterized protein</fullName>
    </submittedName>
</protein>
<sequence>MQMLRGGSEADPPARQGLLRRASLVSGCGGQRDAQPAANMSLTKHLRVAIIDSNQALESRSYLGKNSIPDSRVSTVTPATISFFKGVISSSRLVLPIFNGATYIYEAHVQHYFKICSYVSPSYSEHHRRVLKMMSLDACRSVEHFIDTHGPDALDRIIRA</sequence>
<dbReference type="ExpressionAtlas" id="A0A1D6PRX8">
    <property type="expression patterns" value="baseline and differential"/>
</dbReference>
<proteinExistence type="predicted"/>
<feature type="non-terminal residue" evidence="1">
    <location>
        <position position="160"/>
    </location>
</feature>
<reference evidence="1" key="1">
    <citation type="submission" date="2015-12" db="EMBL/GenBank/DDBJ databases">
        <title>Update maize B73 reference genome by single molecule sequencing technologies.</title>
        <authorList>
            <consortium name="Maize Genome Sequencing Project"/>
            <person name="Ware D."/>
        </authorList>
    </citation>
    <scope>NUCLEOTIDE SEQUENCE</scope>
    <source>
        <tissue evidence="1">Seedling</tissue>
    </source>
</reference>
<dbReference type="AlphaFoldDB" id="A0A1D6PRX8"/>
<evidence type="ECO:0000313" key="1">
    <source>
        <dbReference type="EMBL" id="AQK49471.1"/>
    </source>
</evidence>
<name>A0A1D6PRX8_MAIZE</name>
<dbReference type="eggNOG" id="KOG3855">
    <property type="taxonomic scope" value="Eukaryota"/>
</dbReference>